<dbReference type="NCBIfam" id="TIGR00739">
    <property type="entry name" value="yajC"/>
    <property type="match status" value="1"/>
</dbReference>
<organism evidence="12 13">
    <name type="scientific">Branchiibius cervicis</name>
    <dbReference type="NCBI Taxonomy" id="908252"/>
    <lineage>
        <taxon>Bacteria</taxon>
        <taxon>Bacillati</taxon>
        <taxon>Actinomycetota</taxon>
        <taxon>Actinomycetes</taxon>
        <taxon>Micrococcales</taxon>
        <taxon>Dermacoccaceae</taxon>
        <taxon>Branchiibius</taxon>
    </lineage>
</organism>
<keyword evidence="3" id="KW-0813">Transport</keyword>
<dbReference type="Proteomes" id="UP001596356">
    <property type="component" value="Unassembled WGS sequence"/>
</dbReference>
<feature type="compositionally biased region" description="Low complexity" evidence="10">
    <location>
        <begin position="117"/>
        <end position="128"/>
    </location>
</feature>
<name>A0ABW2ARF8_9MICO</name>
<keyword evidence="8" id="KW-0811">Translocation</keyword>
<sequence length="151" mass="15687">MPFLATAGSSSGGGYGSYLILLLPLVLLGFLFWSQRKRQRATQQQQAEITVGSEAVTTSGIYGTVTAVQDPVVSLEVAPGLTLNVDRRAILPRAALGGRPRAGVVPQIPGGRYGELPAGAPAAPVQAPEQGTTYGQAVDQTDQPGQSQDKD</sequence>
<evidence type="ECO:0000256" key="11">
    <source>
        <dbReference type="SAM" id="Phobius"/>
    </source>
</evidence>
<evidence type="ECO:0000256" key="9">
    <source>
        <dbReference type="ARBA" id="ARBA00023136"/>
    </source>
</evidence>
<dbReference type="RefSeq" id="WP_377821630.1">
    <property type="nucleotide sequence ID" value="NZ_JBHSWJ010000002.1"/>
</dbReference>
<evidence type="ECO:0000256" key="2">
    <source>
        <dbReference type="ARBA" id="ARBA00006742"/>
    </source>
</evidence>
<evidence type="ECO:0000256" key="5">
    <source>
        <dbReference type="ARBA" id="ARBA00022692"/>
    </source>
</evidence>
<evidence type="ECO:0000256" key="7">
    <source>
        <dbReference type="ARBA" id="ARBA00022989"/>
    </source>
</evidence>
<keyword evidence="13" id="KW-1185">Reference proteome</keyword>
<keyword evidence="5 11" id="KW-0812">Transmembrane</keyword>
<keyword evidence="4" id="KW-1003">Cell membrane</keyword>
<reference evidence="13" key="1">
    <citation type="journal article" date="2019" name="Int. J. Syst. Evol. Microbiol.">
        <title>The Global Catalogue of Microorganisms (GCM) 10K type strain sequencing project: providing services to taxonomists for standard genome sequencing and annotation.</title>
        <authorList>
            <consortium name="The Broad Institute Genomics Platform"/>
            <consortium name="The Broad Institute Genome Sequencing Center for Infectious Disease"/>
            <person name="Wu L."/>
            <person name="Ma J."/>
        </authorList>
    </citation>
    <scope>NUCLEOTIDE SEQUENCE [LARGE SCALE GENOMIC DNA]</scope>
    <source>
        <strain evidence="13">NBRC 106593</strain>
    </source>
</reference>
<keyword evidence="6" id="KW-0653">Protein transport</keyword>
<dbReference type="PANTHER" id="PTHR33909">
    <property type="entry name" value="SEC TRANSLOCON ACCESSORY COMPLEX SUBUNIT YAJC"/>
    <property type="match status" value="1"/>
</dbReference>
<gene>
    <name evidence="12" type="primary">yajC</name>
    <name evidence="12" type="ORF">ACFQBT_07470</name>
</gene>
<dbReference type="Pfam" id="PF02699">
    <property type="entry name" value="YajC"/>
    <property type="match status" value="1"/>
</dbReference>
<dbReference type="EMBL" id="JBHSWJ010000002">
    <property type="protein sequence ID" value="MFC6713680.1"/>
    <property type="molecule type" value="Genomic_DNA"/>
</dbReference>
<comment type="subcellular location">
    <subcellularLocation>
        <location evidence="1">Cell membrane</location>
        <topology evidence="1">Single-pass membrane protein</topology>
    </subcellularLocation>
</comment>
<feature type="transmembrane region" description="Helical" evidence="11">
    <location>
        <begin position="15"/>
        <end position="33"/>
    </location>
</feature>
<dbReference type="InterPro" id="IPR003849">
    <property type="entry name" value="Preprotein_translocase_YajC"/>
</dbReference>
<keyword evidence="9 11" id="KW-0472">Membrane</keyword>
<keyword evidence="7 11" id="KW-1133">Transmembrane helix</keyword>
<comment type="similarity">
    <text evidence="2">Belongs to the YajC family.</text>
</comment>
<protein>
    <submittedName>
        <fullName evidence="12">Preprotein translocase subunit YajC</fullName>
    </submittedName>
</protein>
<accession>A0ABW2ARF8</accession>
<dbReference type="SMART" id="SM01323">
    <property type="entry name" value="YajC"/>
    <property type="match status" value="1"/>
</dbReference>
<evidence type="ECO:0000313" key="12">
    <source>
        <dbReference type="EMBL" id="MFC6713680.1"/>
    </source>
</evidence>
<comment type="caution">
    <text evidence="12">The sequence shown here is derived from an EMBL/GenBank/DDBJ whole genome shotgun (WGS) entry which is preliminary data.</text>
</comment>
<evidence type="ECO:0000313" key="13">
    <source>
        <dbReference type="Proteomes" id="UP001596356"/>
    </source>
</evidence>
<evidence type="ECO:0000256" key="1">
    <source>
        <dbReference type="ARBA" id="ARBA00004162"/>
    </source>
</evidence>
<evidence type="ECO:0000256" key="8">
    <source>
        <dbReference type="ARBA" id="ARBA00023010"/>
    </source>
</evidence>
<evidence type="ECO:0000256" key="3">
    <source>
        <dbReference type="ARBA" id="ARBA00022448"/>
    </source>
</evidence>
<feature type="region of interest" description="Disordered" evidence="10">
    <location>
        <begin position="108"/>
        <end position="151"/>
    </location>
</feature>
<feature type="compositionally biased region" description="Polar residues" evidence="10">
    <location>
        <begin position="129"/>
        <end position="151"/>
    </location>
</feature>
<proteinExistence type="inferred from homology"/>
<evidence type="ECO:0000256" key="4">
    <source>
        <dbReference type="ARBA" id="ARBA00022475"/>
    </source>
</evidence>
<evidence type="ECO:0000256" key="6">
    <source>
        <dbReference type="ARBA" id="ARBA00022927"/>
    </source>
</evidence>
<dbReference type="PANTHER" id="PTHR33909:SF1">
    <property type="entry name" value="SEC TRANSLOCON ACCESSORY COMPLEX SUBUNIT YAJC"/>
    <property type="match status" value="1"/>
</dbReference>
<evidence type="ECO:0000256" key="10">
    <source>
        <dbReference type="SAM" id="MobiDB-lite"/>
    </source>
</evidence>